<dbReference type="InterPro" id="IPR000515">
    <property type="entry name" value="MetI-like"/>
</dbReference>
<dbReference type="PANTHER" id="PTHR43386">
    <property type="entry name" value="OLIGOPEPTIDE TRANSPORT SYSTEM PERMEASE PROTEIN APPC"/>
    <property type="match status" value="1"/>
</dbReference>
<comment type="caution">
    <text evidence="11">The sequence shown here is derived from an EMBL/GenBank/DDBJ whole genome shotgun (WGS) entry which is preliminary data.</text>
</comment>
<comment type="subcellular location">
    <subcellularLocation>
        <location evidence="1">Cell membrane</location>
        <topology evidence="1">Multi-pass membrane protein</topology>
    </subcellularLocation>
</comment>
<evidence type="ECO:0000256" key="2">
    <source>
        <dbReference type="ARBA" id="ARBA00022448"/>
    </source>
</evidence>
<feature type="domain" description="ABC transmembrane type-1" evidence="10">
    <location>
        <begin position="1"/>
        <end position="144"/>
    </location>
</feature>
<evidence type="ECO:0000256" key="9">
    <source>
        <dbReference type="SAM" id="Phobius"/>
    </source>
</evidence>
<keyword evidence="5" id="KW-0571">Peptide transport</keyword>
<dbReference type="AlphaFoldDB" id="A0A645JJQ9"/>
<evidence type="ECO:0000256" key="5">
    <source>
        <dbReference type="ARBA" id="ARBA00022856"/>
    </source>
</evidence>
<gene>
    <name evidence="11" type="primary">dppC_20</name>
    <name evidence="11" type="ORF">SDC9_211675</name>
</gene>
<evidence type="ECO:0000259" key="10">
    <source>
        <dbReference type="PROSITE" id="PS50928"/>
    </source>
</evidence>
<reference evidence="11" key="1">
    <citation type="submission" date="2019-08" db="EMBL/GenBank/DDBJ databases">
        <authorList>
            <person name="Kucharzyk K."/>
            <person name="Murdoch R.W."/>
            <person name="Higgins S."/>
            <person name="Loffler F."/>
        </authorList>
    </citation>
    <scope>NUCLEOTIDE SEQUENCE</scope>
</reference>
<dbReference type="InterPro" id="IPR035906">
    <property type="entry name" value="MetI-like_sf"/>
</dbReference>
<feature type="transmembrane region" description="Helical" evidence="9">
    <location>
        <begin position="72"/>
        <end position="101"/>
    </location>
</feature>
<dbReference type="CDD" id="cd06261">
    <property type="entry name" value="TM_PBP2"/>
    <property type="match status" value="1"/>
</dbReference>
<dbReference type="Pfam" id="PF00528">
    <property type="entry name" value="BPD_transp_1"/>
    <property type="match status" value="1"/>
</dbReference>
<feature type="transmembrane region" description="Helical" evidence="9">
    <location>
        <begin position="19"/>
        <end position="37"/>
    </location>
</feature>
<organism evidence="11">
    <name type="scientific">bioreactor metagenome</name>
    <dbReference type="NCBI Taxonomy" id="1076179"/>
    <lineage>
        <taxon>unclassified sequences</taxon>
        <taxon>metagenomes</taxon>
        <taxon>ecological metagenomes</taxon>
    </lineage>
</organism>
<evidence type="ECO:0000256" key="7">
    <source>
        <dbReference type="ARBA" id="ARBA00022989"/>
    </source>
</evidence>
<keyword evidence="2" id="KW-0813">Transport</keyword>
<dbReference type="SUPFAM" id="SSF161098">
    <property type="entry name" value="MetI-like"/>
    <property type="match status" value="1"/>
</dbReference>
<accession>A0A645JJQ9</accession>
<keyword evidence="4 9" id="KW-0812">Transmembrane</keyword>
<dbReference type="GO" id="GO:0055085">
    <property type="term" value="P:transmembrane transport"/>
    <property type="evidence" value="ECO:0007669"/>
    <property type="project" value="InterPro"/>
</dbReference>
<keyword evidence="7 9" id="KW-1133">Transmembrane helix</keyword>
<dbReference type="GO" id="GO:0015031">
    <property type="term" value="P:protein transport"/>
    <property type="evidence" value="ECO:0007669"/>
    <property type="project" value="UniProtKB-KW"/>
</dbReference>
<keyword evidence="3" id="KW-1003">Cell membrane</keyword>
<dbReference type="EMBL" id="VSSQ01144011">
    <property type="protein sequence ID" value="MPN63908.1"/>
    <property type="molecule type" value="Genomic_DNA"/>
</dbReference>
<keyword evidence="8 9" id="KW-0472">Membrane</keyword>
<dbReference type="GO" id="GO:0005886">
    <property type="term" value="C:plasma membrane"/>
    <property type="evidence" value="ECO:0007669"/>
    <property type="project" value="UniProtKB-SubCell"/>
</dbReference>
<dbReference type="PROSITE" id="PS50928">
    <property type="entry name" value="ABC_TM1"/>
    <property type="match status" value="1"/>
</dbReference>
<evidence type="ECO:0000256" key="8">
    <source>
        <dbReference type="ARBA" id="ARBA00023136"/>
    </source>
</evidence>
<dbReference type="PANTHER" id="PTHR43386:SF24">
    <property type="entry name" value="OLIGOPEPTIDE TRANSPORT SYSTEM PERMEASE PROTEIN AMID"/>
    <property type="match status" value="1"/>
</dbReference>
<dbReference type="InterPro" id="IPR050366">
    <property type="entry name" value="BP-dependent_transpt_permease"/>
</dbReference>
<dbReference type="GO" id="GO:0015833">
    <property type="term" value="P:peptide transport"/>
    <property type="evidence" value="ECO:0007669"/>
    <property type="project" value="UniProtKB-KW"/>
</dbReference>
<proteinExistence type="predicted"/>
<name>A0A645JJQ9_9ZZZZ</name>
<evidence type="ECO:0000313" key="11">
    <source>
        <dbReference type="EMBL" id="MPN63908.1"/>
    </source>
</evidence>
<evidence type="ECO:0000256" key="1">
    <source>
        <dbReference type="ARBA" id="ARBA00004651"/>
    </source>
</evidence>
<evidence type="ECO:0000256" key="3">
    <source>
        <dbReference type="ARBA" id="ARBA00022475"/>
    </source>
</evidence>
<evidence type="ECO:0000256" key="6">
    <source>
        <dbReference type="ARBA" id="ARBA00022927"/>
    </source>
</evidence>
<dbReference type="Gene3D" id="1.10.3720.10">
    <property type="entry name" value="MetI-like"/>
    <property type="match status" value="1"/>
</dbReference>
<evidence type="ECO:0000256" key="4">
    <source>
        <dbReference type="ARBA" id="ARBA00022692"/>
    </source>
</evidence>
<keyword evidence="6" id="KW-0653">Protein transport</keyword>
<sequence>MMQAAETAGSLFRAEPGMLAVYLAIGITGWVTLCRVVRAETMRLRNMPFVSAARVAGVRNAVIIRRHILPNVFHLVIIYFTLTFAGAIMLEVIVSYLGFGVQSAPSWGVMISDGQQRLWRGVWWEITAATGFMFVLVLALNLLGDALRDALDPRQRQR</sequence>
<protein>
    <submittedName>
        <fullName evidence="11">Dipeptide transport system permease protein DppC</fullName>
    </submittedName>
</protein>
<feature type="transmembrane region" description="Helical" evidence="9">
    <location>
        <begin position="121"/>
        <end position="144"/>
    </location>
</feature>